<dbReference type="PANTHER" id="PTHR43820:SF4">
    <property type="entry name" value="HIGH-AFFINITY BRANCHED-CHAIN AMINO ACID TRANSPORT ATP-BINDING PROTEIN LIVF"/>
    <property type="match status" value="1"/>
</dbReference>
<evidence type="ECO:0000313" key="7">
    <source>
        <dbReference type="EMBL" id="TWH16989.1"/>
    </source>
</evidence>
<keyword evidence="2" id="KW-0813">Transport</keyword>
<dbReference type="GO" id="GO:0005524">
    <property type="term" value="F:ATP binding"/>
    <property type="evidence" value="ECO:0007669"/>
    <property type="project" value="UniProtKB-KW"/>
</dbReference>
<evidence type="ECO:0000259" key="6">
    <source>
        <dbReference type="PROSITE" id="PS50893"/>
    </source>
</evidence>
<dbReference type="SUPFAM" id="SSF52540">
    <property type="entry name" value="P-loop containing nucleoside triphosphate hydrolases"/>
    <property type="match status" value="1"/>
</dbReference>
<dbReference type="GO" id="GO:0015658">
    <property type="term" value="F:branched-chain amino acid transmembrane transporter activity"/>
    <property type="evidence" value="ECO:0007669"/>
    <property type="project" value="TreeGrafter"/>
</dbReference>
<accession>A0A562E4Z9</accession>
<reference evidence="7 8" key="1">
    <citation type="submission" date="2019-07" db="EMBL/GenBank/DDBJ databases">
        <title>Genome sequencing of lignin-degrading bacterial isolates.</title>
        <authorList>
            <person name="Gladden J."/>
        </authorList>
    </citation>
    <scope>NUCLEOTIDE SEQUENCE [LARGE SCALE GENOMIC DNA]</scope>
    <source>
        <strain evidence="7 8">J45</strain>
    </source>
</reference>
<dbReference type="SMART" id="SM00382">
    <property type="entry name" value="AAA"/>
    <property type="match status" value="1"/>
</dbReference>
<dbReference type="Pfam" id="PF00005">
    <property type="entry name" value="ABC_tran"/>
    <property type="match status" value="1"/>
</dbReference>
<dbReference type="GO" id="GO:0016887">
    <property type="term" value="F:ATP hydrolysis activity"/>
    <property type="evidence" value="ECO:0007669"/>
    <property type="project" value="InterPro"/>
</dbReference>
<organism evidence="7 8">
    <name type="scientific">Rhodococcus rhodochrous J45</name>
    <dbReference type="NCBI Taxonomy" id="935266"/>
    <lineage>
        <taxon>Bacteria</taxon>
        <taxon>Bacillati</taxon>
        <taxon>Actinomycetota</taxon>
        <taxon>Actinomycetes</taxon>
        <taxon>Mycobacteriales</taxon>
        <taxon>Nocardiaceae</taxon>
        <taxon>Rhodococcus</taxon>
    </lineage>
</organism>
<evidence type="ECO:0000256" key="1">
    <source>
        <dbReference type="ARBA" id="ARBA00005417"/>
    </source>
</evidence>
<dbReference type="InterPro" id="IPR027417">
    <property type="entry name" value="P-loop_NTPase"/>
</dbReference>
<evidence type="ECO:0000256" key="5">
    <source>
        <dbReference type="ARBA" id="ARBA00022970"/>
    </source>
</evidence>
<comment type="similarity">
    <text evidence="1">Belongs to the ABC transporter superfamily.</text>
</comment>
<dbReference type="GO" id="GO:0015807">
    <property type="term" value="P:L-amino acid transport"/>
    <property type="evidence" value="ECO:0007669"/>
    <property type="project" value="TreeGrafter"/>
</dbReference>
<evidence type="ECO:0000256" key="2">
    <source>
        <dbReference type="ARBA" id="ARBA00022448"/>
    </source>
</evidence>
<dbReference type="PROSITE" id="PS00211">
    <property type="entry name" value="ABC_TRANSPORTER_1"/>
    <property type="match status" value="1"/>
</dbReference>
<evidence type="ECO:0000256" key="4">
    <source>
        <dbReference type="ARBA" id="ARBA00022840"/>
    </source>
</evidence>
<dbReference type="InterPro" id="IPR052156">
    <property type="entry name" value="BCAA_Transport_ATP-bd_LivF"/>
</dbReference>
<dbReference type="RefSeq" id="WP_016694656.1">
    <property type="nucleotide sequence ID" value="NZ_VLJT01000017.1"/>
</dbReference>
<dbReference type="InterPro" id="IPR003439">
    <property type="entry name" value="ABC_transporter-like_ATP-bd"/>
</dbReference>
<dbReference type="AlphaFoldDB" id="A0A562E4Z9"/>
<name>A0A562E4Z9_RHORH</name>
<evidence type="ECO:0000256" key="3">
    <source>
        <dbReference type="ARBA" id="ARBA00022741"/>
    </source>
</evidence>
<proteinExistence type="inferred from homology"/>
<keyword evidence="3" id="KW-0547">Nucleotide-binding</keyword>
<dbReference type="InterPro" id="IPR017871">
    <property type="entry name" value="ABC_transporter-like_CS"/>
</dbReference>
<dbReference type="Proteomes" id="UP000317573">
    <property type="component" value="Unassembled WGS sequence"/>
</dbReference>
<dbReference type="PROSITE" id="PS50893">
    <property type="entry name" value="ABC_TRANSPORTER_2"/>
    <property type="match status" value="1"/>
</dbReference>
<dbReference type="EMBL" id="VLJT01000017">
    <property type="protein sequence ID" value="TWH16989.1"/>
    <property type="molecule type" value="Genomic_DNA"/>
</dbReference>
<feature type="domain" description="ABC transporter" evidence="6">
    <location>
        <begin position="5"/>
        <end position="233"/>
    </location>
</feature>
<dbReference type="Gene3D" id="3.40.50.300">
    <property type="entry name" value="P-loop containing nucleotide triphosphate hydrolases"/>
    <property type="match status" value="1"/>
</dbReference>
<protein>
    <submittedName>
        <fullName evidence="7">Branched-chain amino acid transport system ATP-binding protein</fullName>
    </submittedName>
</protein>
<evidence type="ECO:0000313" key="8">
    <source>
        <dbReference type="Proteomes" id="UP000317573"/>
    </source>
</evidence>
<gene>
    <name evidence="7" type="ORF">L618_000200000700</name>
</gene>
<comment type="caution">
    <text evidence="7">The sequence shown here is derived from an EMBL/GenBank/DDBJ whole genome shotgun (WGS) entry which is preliminary data.</text>
</comment>
<dbReference type="InterPro" id="IPR003593">
    <property type="entry name" value="AAA+_ATPase"/>
</dbReference>
<keyword evidence="4 7" id="KW-0067">ATP-binding</keyword>
<dbReference type="PANTHER" id="PTHR43820">
    <property type="entry name" value="HIGH-AFFINITY BRANCHED-CHAIN AMINO ACID TRANSPORT ATP-BINDING PROTEIN LIVF"/>
    <property type="match status" value="1"/>
</dbReference>
<sequence length="243" mass="25318">MTTKFSATGLFAGYGRGRPCVRDVDIELGSGQVMALLGPNGAGKTTLLLTLAGLLTPLGGMMELDGEPVAAGNARAASKAGIVLVPDDRSLFKSLTVVENLRLARRKDGPTIDEVIEYFPALGERRSIAAGMLSGGEQQMLALGRAFVQAPKVLLVDELSMGLAPVVVESLLPVVRSFADERNAAVVLVEQHVHLALSVADHAMVLRHGEVTTSGPAAELAASPHLLEQAYLGESAGADAVVF</sequence>
<keyword evidence="5" id="KW-0029">Amino-acid transport</keyword>